<evidence type="ECO:0000313" key="2">
    <source>
        <dbReference type="Proteomes" id="UP000295304"/>
    </source>
</evidence>
<sequence>MLPFTTASGDGGVAVCCSGAVFGVSRACKEPSSAPVAGVACADCVEGAPVAGFFGGGGISSTTEGDGWDGGGGTFKPPCGRWVVDGSVDGELSPMGAAGAAGAELGAPGAGSRFIAWGAMGAVGAMGVGGVGSAFTVFSVAAPVFFWALMCGDVGAVGV</sequence>
<reference evidence="1 2" key="1">
    <citation type="submission" date="2019-03" db="EMBL/GenBank/DDBJ databases">
        <title>Genomic Encyclopedia of Type Strains, Phase IV (KMG-IV): sequencing the most valuable type-strain genomes for metagenomic binning, comparative biology and taxonomic classification.</title>
        <authorList>
            <person name="Goeker M."/>
        </authorList>
    </citation>
    <scope>NUCLEOTIDE SEQUENCE [LARGE SCALE GENOMIC DNA]</scope>
    <source>
        <strain evidence="1 2">DSM 101688</strain>
    </source>
</reference>
<dbReference type="EMBL" id="SLZW01000004">
    <property type="protein sequence ID" value="TCS63131.1"/>
    <property type="molecule type" value="Genomic_DNA"/>
</dbReference>
<organism evidence="1 2">
    <name type="scientific">Varunaivibrio sulfuroxidans</name>
    <dbReference type="NCBI Taxonomy" id="1773489"/>
    <lineage>
        <taxon>Bacteria</taxon>
        <taxon>Pseudomonadati</taxon>
        <taxon>Pseudomonadota</taxon>
        <taxon>Alphaproteobacteria</taxon>
        <taxon>Rhodospirillales</taxon>
        <taxon>Magnetovibrionaceae</taxon>
        <taxon>Varunaivibrio</taxon>
    </lineage>
</organism>
<dbReference type="AlphaFoldDB" id="A0A4V2UNS1"/>
<dbReference type="Proteomes" id="UP000295304">
    <property type="component" value="Unassembled WGS sequence"/>
</dbReference>
<name>A0A4V2UNS1_9PROT</name>
<proteinExistence type="predicted"/>
<evidence type="ECO:0000313" key="1">
    <source>
        <dbReference type="EMBL" id="TCS63131.1"/>
    </source>
</evidence>
<gene>
    <name evidence="1" type="ORF">EDD55_104224</name>
</gene>
<comment type="caution">
    <text evidence="1">The sequence shown here is derived from an EMBL/GenBank/DDBJ whole genome shotgun (WGS) entry which is preliminary data.</text>
</comment>
<keyword evidence="2" id="KW-1185">Reference proteome</keyword>
<accession>A0A4V2UNS1</accession>
<protein>
    <submittedName>
        <fullName evidence="1">Uncharacterized protein</fullName>
    </submittedName>
</protein>